<dbReference type="EMBL" id="OY731405">
    <property type="protein sequence ID" value="CAJ1972898.1"/>
    <property type="molecule type" value="Genomic_DNA"/>
</dbReference>
<dbReference type="InterPro" id="IPR036390">
    <property type="entry name" value="WH_DNA-bd_sf"/>
</dbReference>
<dbReference type="Gene3D" id="1.10.10.10">
    <property type="entry name" value="Winged helix-like DNA-binding domain superfamily/Winged helix DNA-binding domain"/>
    <property type="match status" value="1"/>
</dbReference>
<evidence type="ECO:0000256" key="6">
    <source>
        <dbReference type="SAM" id="Coils"/>
    </source>
</evidence>
<dbReference type="InterPro" id="IPR000232">
    <property type="entry name" value="HSF_DNA-bd"/>
</dbReference>
<evidence type="ECO:0000256" key="4">
    <source>
        <dbReference type="ARBA" id="ARBA00023242"/>
    </source>
</evidence>
<evidence type="ECO:0000313" key="10">
    <source>
        <dbReference type="Proteomes" id="UP001189624"/>
    </source>
</evidence>
<sequence length="394" mass="44960">MEGIKVKEEETVTCGGGGSSPSSSSSFSPLPMEGLHEVGPSPFLTKIFDMVEDPSTDSIVSWSTTCNSFVVWDSYKFSTNILPRYFKHNNFSSFIRQLNTYVSTKDFDVVLFCVRVVLGHYFVHDQVFIHFDWFNAHFDQGFRKVDPDRWEFANEGFLAGQRHLLKTIKRRRKVSQSMQGRGGDEACVEVGKFELEGELERLKRDRNILMTEIVRLRHQQLNSRDQLSALDARLQATEKKQKKMMTFLAKALTNPSFMQQLVHKTPQSIEMLDVEINRKRRLIASQSVENLQQDDPVTLMEPEMDTYFSPAFDSELSNEIKEHALGSDITAGECDIIGDTILEDLLVKDLVTGDPKDEVFIGDCSQIDVAEEDLVANPGDWSDQFQDLVDHMDY</sequence>
<evidence type="ECO:0000256" key="5">
    <source>
        <dbReference type="RuleBase" id="RU004020"/>
    </source>
</evidence>
<evidence type="ECO:0000256" key="2">
    <source>
        <dbReference type="ARBA" id="ARBA00023016"/>
    </source>
</evidence>
<gene>
    <name evidence="9" type="ORF">AYBTSS11_LOCUS24955</name>
</gene>
<evidence type="ECO:0000256" key="1">
    <source>
        <dbReference type="ARBA" id="ARBA00004123"/>
    </source>
</evidence>
<dbReference type="InterPro" id="IPR036388">
    <property type="entry name" value="WH-like_DNA-bd_sf"/>
</dbReference>
<dbReference type="PRINTS" id="PR00056">
    <property type="entry name" value="HSFDOMAIN"/>
</dbReference>
<keyword evidence="2" id="KW-0346">Stress response</keyword>
<evidence type="ECO:0000259" key="8">
    <source>
        <dbReference type="SMART" id="SM00415"/>
    </source>
</evidence>
<feature type="compositionally biased region" description="Low complexity" evidence="7">
    <location>
        <begin position="20"/>
        <end position="29"/>
    </location>
</feature>
<feature type="domain" description="HSF-type DNA-binding" evidence="8">
    <location>
        <begin position="39"/>
        <end position="171"/>
    </location>
</feature>
<dbReference type="PANTHER" id="PTHR10015:SF338">
    <property type="entry name" value="HEAT STRESS TRANSCRIPTION FACTOR A-2"/>
    <property type="match status" value="1"/>
</dbReference>
<evidence type="ECO:0000256" key="3">
    <source>
        <dbReference type="ARBA" id="ARBA00023125"/>
    </source>
</evidence>
<dbReference type="Proteomes" id="UP001189624">
    <property type="component" value="Chromosome 8"/>
</dbReference>
<reference evidence="9" key="1">
    <citation type="submission" date="2023-10" db="EMBL/GenBank/DDBJ databases">
        <authorList>
            <person name="Domelevo Entfellner J.-B."/>
        </authorList>
    </citation>
    <scope>NUCLEOTIDE SEQUENCE</scope>
</reference>
<keyword evidence="4" id="KW-0539">Nucleus</keyword>
<dbReference type="AlphaFoldDB" id="A0AA86SUA7"/>
<keyword evidence="10" id="KW-1185">Reference proteome</keyword>
<protein>
    <recommendedName>
        <fullName evidence="8">HSF-type DNA-binding domain-containing protein</fullName>
    </recommendedName>
</protein>
<feature type="compositionally biased region" description="Basic and acidic residues" evidence="7">
    <location>
        <begin position="1"/>
        <end position="10"/>
    </location>
</feature>
<accession>A0AA86SUA7</accession>
<dbReference type="PANTHER" id="PTHR10015">
    <property type="entry name" value="HEAT SHOCK TRANSCRIPTION FACTOR"/>
    <property type="match status" value="1"/>
</dbReference>
<comment type="similarity">
    <text evidence="5">Belongs to the HSF family.</text>
</comment>
<dbReference type="GO" id="GO:0003700">
    <property type="term" value="F:DNA-binding transcription factor activity"/>
    <property type="evidence" value="ECO:0007669"/>
    <property type="project" value="InterPro"/>
</dbReference>
<organism evidence="9 10">
    <name type="scientific">Sphenostylis stenocarpa</name>
    <dbReference type="NCBI Taxonomy" id="92480"/>
    <lineage>
        <taxon>Eukaryota</taxon>
        <taxon>Viridiplantae</taxon>
        <taxon>Streptophyta</taxon>
        <taxon>Embryophyta</taxon>
        <taxon>Tracheophyta</taxon>
        <taxon>Spermatophyta</taxon>
        <taxon>Magnoliopsida</taxon>
        <taxon>eudicotyledons</taxon>
        <taxon>Gunneridae</taxon>
        <taxon>Pentapetalae</taxon>
        <taxon>rosids</taxon>
        <taxon>fabids</taxon>
        <taxon>Fabales</taxon>
        <taxon>Fabaceae</taxon>
        <taxon>Papilionoideae</taxon>
        <taxon>50 kb inversion clade</taxon>
        <taxon>NPAAA clade</taxon>
        <taxon>indigoferoid/millettioid clade</taxon>
        <taxon>Phaseoleae</taxon>
        <taxon>Sphenostylis</taxon>
    </lineage>
</organism>
<dbReference type="GO" id="GO:0034605">
    <property type="term" value="P:cellular response to heat"/>
    <property type="evidence" value="ECO:0007669"/>
    <property type="project" value="TreeGrafter"/>
</dbReference>
<evidence type="ECO:0000256" key="7">
    <source>
        <dbReference type="SAM" id="MobiDB-lite"/>
    </source>
</evidence>
<keyword evidence="6" id="KW-0175">Coiled coil</keyword>
<dbReference type="SUPFAM" id="SSF46785">
    <property type="entry name" value="Winged helix' DNA-binding domain"/>
    <property type="match status" value="1"/>
</dbReference>
<comment type="subcellular location">
    <subcellularLocation>
        <location evidence="1">Nucleus</location>
    </subcellularLocation>
</comment>
<dbReference type="GO" id="GO:0005634">
    <property type="term" value="C:nucleus"/>
    <property type="evidence" value="ECO:0007669"/>
    <property type="project" value="UniProtKB-SubCell"/>
</dbReference>
<dbReference type="Gramene" id="rna-AYBTSS11_LOCUS24955">
    <property type="protein sequence ID" value="CAJ1972898.1"/>
    <property type="gene ID" value="gene-AYBTSS11_LOCUS24955"/>
</dbReference>
<keyword evidence="3" id="KW-0238">DNA-binding</keyword>
<name>A0AA86SUA7_9FABA</name>
<dbReference type="SMART" id="SM00415">
    <property type="entry name" value="HSF"/>
    <property type="match status" value="1"/>
</dbReference>
<feature type="coiled-coil region" evidence="6">
    <location>
        <begin position="192"/>
        <end position="219"/>
    </location>
</feature>
<feature type="region of interest" description="Disordered" evidence="7">
    <location>
        <begin position="1"/>
        <end position="29"/>
    </location>
</feature>
<dbReference type="Pfam" id="PF00447">
    <property type="entry name" value="HSF_DNA-bind"/>
    <property type="match status" value="1"/>
</dbReference>
<dbReference type="GO" id="GO:0000978">
    <property type="term" value="F:RNA polymerase II cis-regulatory region sequence-specific DNA binding"/>
    <property type="evidence" value="ECO:0007669"/>
    <property type="project" value="TreeGrafter"/>
</dbReference>
<evidence type="ECO:0000313" key="9">
    <source>
        <dbReference type="EMBL" id="CAJ1972898.1"/>
    </source>
</evidence>
<dbReference type="GO" id="GO:0006357">
    <property type="term" value="P:regulation of transcription by RNA polymerase II"/>
    <property type="evidence" value="ECO:0007669"/>
    <property type="project" value="TreeGrafter"/>
</dbReference>
<proteinExistence type="inferred from homology"/>